<gene>
    <name evidence="2" type="ORF">MNB_SV-12-777</name>
</gene>
<reference evidence="2" key="1">
    <citation type="submission" date="2016-10" db="EMBL/GenBank/DDBJ databases">
        <authorList>
            <person name="de Groot N.N."/>
        </authorList>
    </citation>
    <scope>NUCLEOTIDE SEQUENCE</scope>
</reference>
<protein>
    <submittedName>
        <fullName evidence="2">Reverse transcriptase</fullName>
    </submittedName>
</protein>
<feature type="domain" description="Peptidoglycan binding-like" evidence="1">
    <location>
        <begin position="403"/>
        <end position="444"/>
    </location>
</feature>
<evidence type="ECO:0000259" key="1">
    <source>
        <dbReference type="Pfam" id="PF01471"/>
    </source>
</evidence>
<dbReference type="SUPFAM" id="SSF47090">
    <property type="entry name" value="PGBD-like"/>
    <property type="match status" value="1"/>
</dbReference>
<keyword evidence="2" id="KW-0808">Transferase</keyword>
<accession>A0A1W1BD87</accession>
<dbReference type="InterPro" id="IPR002477">
    <property type="entry name" value="Peptidoglycan-bd-like"/>
</dbReference>
<dbReference type="Pfam" id="PF01471">
    <property type="entry name" value="PG_binding_1"/>
    <property type="match status" value="1"/>
</dbReference>
<dbReference type="AlphaFoldDB" id="A0A1W1BD87"/>
<dbReference type="InterPro" id="IPR036365">
    <property type="entry name" value="PGBD-like_sf"/>
</dbReference>
<dbReference type="GO" id="GO:0003964">
    <property type="term" value="F:RNA-directed DNA polymerase activity"/>
    <property type="evidence" value="ECO:0007669"/>
    <property type="project" value="UniProtKB-KW"/>
</dbReference>
<dbReference type="InterPro" id="IPR036366">
    <property type="entry name" value="PGBDSf"/>
</dbReference>
<keyword evidence="2" id="KW-0695">RNA-directed DNA polymerase</keyword>
<organism evidence="2">
    <name type="scientific">hydrothermal vent metagenome</name>
    <dbReference type="NCBI Taxonomy" id="652676"/>
    <lineage>
        <taxon>unclassified sequences</taxon>
        <taxon>metagenomes</taxon>
        <taxon>ecological metagenomes</taxon>
    </lineage>
</organism>
<dbReference type="Gene3D" id="1.10.101.10">
    <property type="entry name" value="PGBD-like superfamily/PGBD"/>
    <property type="match status" value="1"/>
</dbReference>
<name>A0A1W1BD87_9ZZZZ</name>
<keyword evidence="2" id="KW-0548">Nucleotidyltransferase</keyword>
<sequence>MIRQLFAITILLTIINGEDMPISAKPGQCFTKAFYPPKYTKTLKTTSTKKIIISKSAIKYEVIPAKYTWKEERVKISDGIEKIVTTPAIYKNIFEKILVKPAQQSWRVSLEPNAPKAFNSCVQSASNAGMNITNATVGTCFYEHHQPEKYVTTTEKILASEASERIIATPARYRTYTKKIETSSSTTKLTPVVAKYKKVKEKVTIAPARTEWRKTTCQNRGCNQSEVVCLVEIPRTYKTVTKKILLQPSVAKTVEVAPVYKSVEVQELVEPASTKVIPIPAKYQTIKRRKKVQNEKFFWSDSSAKNANSRITTQCNKICLTQTPAKYQTVTKRVVVTPAHSKKIKTPPKYKIVRIKKITKPASFKKIVVPAEYKTIRVERERTKGFAKWIPIVCESNMTTTTIRKVQQALKDAGFYSGPIDGVWSLEAKSATRDYQKAHGLSVTRLSIETMKSLGIY</sequence>
<evidence type="ECO:0000313" key="2">
    <source>
        <dbReference type="EMBL" id="SFV51504.1"/>
    </source>
</evidence>
<dbReference type="EMBL" id="FPHE01000021">
    <property type="protein sequence ID" value="SFV51504.1"/>
    <property type="molecule type" value="Genomic_DNA"/>
</dbReference>
<proteinExistence type="predicted"/>